<dbReference type="RefSeq" id="WP_161039014.1">
    <property type="nucleotide sequence ID" value="NZ_WWCM01000005.1"/>
</dbReference>
<evidence type="ECO:0000313" key="2">
    <source>
        <dbReference type="EMBL" id="MYM39646.1"/>
    </source>
</evidence>
<protein>
    <submittedName>
        <fullName evidence="2">Uncharacterized protein</fullName>
    </submittedName>
</protein>
<proteinExistence type="predicted"/>
<keyword evidence="3" id="KW-1185">Reference proteome</keyword>
<reference evidence="2 3" key="1">
    <citation type="submission" date="2019-12" db="EMBL/GenBank/DDBJ databases">
        <title>Novel species isolated from a subtropical stream in China.</title>
        <authorList>
            <person name="Lu H."/>
        </authorList>
    </citation>
    <scope>NUCLEOTIDE SEQUENCE [LARGE SCALE GENOMIC DNA]</scope>
    <source>
        <strain evidence="2 3">CY13W</strain>
    </source>
</reference>
<comment type="caution">
    <text evidence="2">The sequence shown here is derived from an EMBL/GenBank/DDBJ whole genome shotgun (WGS) entry which is preliminary data.</text>
</comment>
<keyword evidence="1" id="KW-0812">Transmembrane</keyword>
<name>A0ABW9VKR0_9BURK</name>
<sequence>MDEEIHVKRSGPSGWDTPENVEKIISALPDMLSGLLTQSQATNKAATEAANVMHSRLVCLAGVVCVGVTAAALMAGYQGRFDTAEKLLIPLISFAGGFGLASRTK</sequence>
<dbReference type="Proteomes" id="UP000478090">
    <property type="component" value="Unassembled WGS sequence"/>
</dbReference>
<evidence type="ECO:0000313" key="3">
    <source>
        <dbReference type="Proteomes" id="UP000478090"/>
    </source>
</evidence>
<feature type="transmembrane region" description="Helical" evidence="1">
    <location>
        <begin position="57"/>
        <end position="77"/>
    </location>
</feature>
<evidence type="ECO:0000256" key="1">
    <source>
        <dbReference type="SAM" id="Phobius"/>
    </source>
</evidence>
<keyword evidence="1" id="KW-0472">Membrane</keyword>
<dbReference type="EMBL" id="WWCM01000005">
    <property type="protein sequence ID" value="MYM39646.1"/>
    <property type="molecule type" value="Genomic_DNA"/>
</dbReference>
<accession>A0ABW9VKR0</accession>
<organism evidence="2 3">
    <name type="scientific">Duganella qianjiadongensis</name>
    <dbReference type="NCBI Taxonomy" id="2692176"/>
    <lineage>
        <taxon>Bacteria</taxon>
        <taxon>Pseudomonadati</taxon>
        <taxon>Pseudomonadota</taxon>
        <taxon>Betaproteobacteria</taxon>
        <taxon>Burkholderiales</taxon>
        <taxon>Oxalobacteraceae</taxon>
        <taxon>Telluria group</taxon>
        <taxon>Duganella</taxon>
    </lineage>
</organism>
<gene>
    <name evidence="2" type="ORF">GTP27_09920</name>
</gene>
<keyword evidence="1" id="KW-1133">Transmembrane helix</keyword>